<evidence type="ECO:0000313" key="3">
    <source>
        <dbReference type="Proteomes" id="UP001142610"/>
    </source>
</evidence>
<dbReference type="RefSeq" id="WP_256620432.1">
    <property type="nucleotide sequence ID" value="NZ_JANIBC010000020.1"/>
</dbReference>
<dbReference type="AlphaFoldDB" id="A0A9X2LB57"/>
<feature type="compositionally biased region" description="Low complexity" evidence="1">
    <location>
        <begin position="204"/>
        <end position="219"/>
    </location>
</feature>
<organism evidence="2 3">
    <name type="scientific">Parvularcula maris</name>
    <dbReference type="NCBI Taxonomy" id="2965077"/>
    <lineage>
        <taxon>Bacteria</taxon>
        <taxon>Pseudomonadati</taxon>
        <taxon>Pseudomonadota</taxon>
        <taxon>Alphaproteobacteria</taxon>
        <taxon>Parvularculales</taxon>
        <taxon>Parvularculaceae</taxon>
        <taxon>Parvularcula</taxon>
    </lineage>
</organism>
<accession>A0A9X2LB57</accession>
<proteinExistence type="predicted"/>
<evidence type="ECO:0000313" key="2">
    <source>
        <dbReference type="EMBL" id="MCQ8186505.1"/>
    </source>
</evidence>
<sequence>MDAYEEAGGKVRRDLFGEEGDTLADDGLLTRLAEKKLQEIADSLRPEGWSWVLAMVEFDPSLHQSCYRVHPQLREVTGEAKEERDRLAERLKTLLDSPEGTEPENHDLSRAEWEEVEAIETRMDDIDKAHTDFTDEDKGKGGVVVHLDHRGKAKIVRGLVRRADDKTKVKKAEKPSVPTVFTSAAWRSSPKPSPAMWRRTRLRPTSFSPPSSPEAPSATGRFRAPSWRSAASIPRTGRSCR</sequence>
<protein>
    <submittedName>
        <fullName evidence="2">Uncharacterized protein</fullName>
    </submittedName>
</protein>
<dbReference type="EMBL" id="JANIBC010000020">
    <property type="protein sequence ID" value="MCQ8186505.1"/>
    <property type="molecule type" value="Genomic_DNA"/>
</dbReference>
<evidence type="ECO:0000256" key="1">
    <source>
        <dbReference type="SAM" id="MobiDB-lite"/>
    </source>
</evidence>
<dbReference type="Proteomes" id="UP001142610">
    <property type="component" value="Unassembled WGS sequence"/>
</dbReference>
<keyword evidence="3" id="KW-1185">Reference proteome</keyword>
<comment type="caution">
    <text evidence="2">The sequence shown here is derived from an EMBL/GenBank/DDBJ whole genome shotgun (WGS) entry which is preliminary data.</text>
</comment>
<reference evidence="2" key="1">
    <citation type="submission" date="2022-07" db="EMBL/GenBank/DDBJ databases">
        <title>Parvularcula maris sp. nov., an algicidal bacterium isolated from seawater.</title>
        <authorList>
            <person name="Li F."/>
        </authorList>
    </citation>
    <scope>NUCLEOTIDE SEQUENCE</scope>
    <source>
        <strain evidence="2">BGMRC 0090</strain>
    </source>
</reference>
<name>A0A9X2LB57_9PROT</name>
<feature type="region of interest" description="Disordered" evidence="1">
    <location>
        <begin position="183"/>
        <end position="241"/>
    </location>
</feature>
<gene>
    <name evidence="2" type="ORF">NOG11_14070</name>
</gene>